<dbReference type="RefSeq" id="WP_279493642.1">
    <property type="nucleotide sequence ID" value="NZ_CP122283.1"/>
</dbReference>
<dbReference type="Proteomes" id="UP001244564">
    <property type="component" value="Chromosome"/>
</dbReference>
<reference evidence="1 2" key="1">
    <citation type="submission" date="2023-04" db="EMBL/GenBank/DDBJ databases">
        <title>Genomic of Lysinibacillus capsici TSBLM.</title>
        <authorList>
            <person name="Hu X.S."/>
            <person name="Yu C.H."/>
        </authorList>
    </citation>
    <scope>NUCLEOTIDE SEQUENCE [LARGE SCALE GENOMIC DNA]</scope>
    <source>
        <strain evidence="1 2">TSBLM</strain>
    </source>
</reference>
<sequence>MGGSIFMLLDCDEQLFMAYKQRSKKGAENILATWLEAESNLREDPKILGTSLSPNLFLVNEETAKNIAFSTARKYWGHVSTEMQIYFDKYGLDSKFVNERLSAFFYTQKGKDTFFEQLFAQHTIDLERLIWLVFGKRMQIAMPVNELQSIILYKFQDEYLVHMMYKEHASFWHWLFTKKVYSLLIHKPLEQFTFLYEIMGHFEHSVRENCEHVDNFVNNYKTILDKCITHVDKHNASCLAKKQLRLYQIVTDYRLSEGDFKSVKALITSFEAEWRYSMYALSEKEKVLIAYILFHIANREQQSEKVIYYGEYLLEDERINNYAIEILLEYKELLPNRKPTPPAIIKNYQLNYLENLYAILLEHYVKMARYEDGLLLLKEHVLASNKKINSSLVQKNFSSEQLIAIEAYVQQDIALHVNNSLQHIGLSVEEWRRNYRQPNAPYYVVAQSASLHMLNILRVLFVTEQYELFEKLMEIYKKYLLIDDHFENLRMFISAYV</sequence>
<accession>A0ABY8KCK4</accession>
<evidence type="ECO:0000313" key="1">
    <source>
        <dbReference type="EMBL" id="WGF37254.1"/>
    </source>
</evidence>
<keyword evidence="2" id="KW-1185">Reference proteome</keyword>
<protein>
    <submittedName>
        <fullName evidence="1">Uncharacterized protein</fullName>
    </submittedName>
</protein>
<evidence type="ECO:0000313" key="2">
    <source>
        <dbReference type="Proteomes" id="UP001244564"/>
    </source>
</evidence>
<gene>
    <name evidence="1" type="ORF">QBO96_16200</name>
</gene>
<name>A0ABY8KCK4_9BACI</name>
<dbReference type="EMBL" id="CP122283">
    <property type="protein sequence ID" value="WGF37254.1"/>
    <property type="molecule type" value="Genomic_DNA"/>
</dbReference>
<organism evidence="1 2">
    <name type="scientific">Lysinibacillus capsici</name>
    <dbReference type="NCBI Taxonomy" id="2115968"/>
    <lineage>
        <taxon>Bacteria</taxon>
        <taxon>Bacillati</taxon>
        <taxon>Bacillota</taxon>
        <taxon>Bacilli</taxon>
        <taxon>Bacillales</taxon>
        <taxon>Bacillaceae</taxon>
        <taxon>Lysinibacillus</taxon>
    </lineage>
</organism>
<proteinExistence type="predicted"/>